<dbReference type="EMBL" id="CAJQZP010000508">
    <property type="protein sequence ID" value="CAG4965056.1"/>
    <property type="molecule type" value="Genomic_DNA"/>
</dbReference>
<dbReference type="Proteomes" id="UP000691718">
    <property type="component" value="Unassembled WGS sequence"/>
</dbReference>
<keyword evidence="2" id="KW-1185">Reference proteome</keyword>
<proteinExistence type="predicted"/>
<organism evidence="1 2">
    <name type="scientific">Parnassius apollo</name>
    <name type="common">Apollo butterfly</name>
    <name type="synonym">Papilio apollo</name>
    <dbReference type="NCBI Taxonomy" id="110799"/>
    <lineage>
        <taxon>Eukaryota</taxon>
        <taxon>Metazoa</taxon>
        <taxon>Ecdysozoa</taxon>
        <taxon>Arthropoda</taxon>
        <taxon>Hexapoda</taxon>
        <taxon>Insecta</taxon>
        <taxon>Pterygota</taxon>
        <taxon>Neoptera</taxon>
        <taxon>Endopterygota</taxon>
        <taxon>Lepidoptera</taxon>
        <taxon>Glossata</taxon>
        <taxon>Ditrysia</taxon>
        <taxon>Papilionoidea</taxon>
        <taxon>Papilionidae</taxon>
        <taxon>Parnassiinae</taxon>
        <taxon>Parnassini</taxon>
        <taxon>Parnassius</taxon>
        <taxon>Parnassius</taxon>
    </lineage>
</organism>
<comment type="caution">
    <text evidence="1">The sequence shown here is derived from an EMBL/GenBank/DDBJ whole genome shotgun (WGS) entry which is preliminary data.</text>
</comment>
<accession>A0A8S3WM00</accession>
<gene>
    <name evidence="1" type="ORF">PAPOLLO_LOCUS7333</name>
</gene>
<name>A0A8S3WM00_PARAO</name>
<dbReference type="AlphaFoldDB" id="A0A8S3WM00"/>
<sequence>MTVKRSKKFKTEPGKSVCVEDISIKANNIKKTNVTNKNKKPINTDEDIVIPMLNENTEEKIKTDEEIETYILHEETEQIVKKNPTKITLKFLRKMKNAKGKKFAFTYPNVEDTCEMMHLNDIILVLPQPNISRRGQIIFDINFSEYNVQ</sequence>
<evidence type="ECO:0000313" key="2">
    <source>
        <dbReference type="Proteomes" id="UP000691718"/>
    </source>
</evidence>
<evidence type="ECO:0000313" key="1">
    <source>
        <dbReference type="EMBL" id="CAG4965056.1"/>
    </source>
</evidence>
<dbReference type="OrthoDB" id="10072016at2759"/>
<protein>
    <submittedName>
        <fullName evidence="1">(apollo) hypothetical protein</fullName>
    </submittedName>
</protein>
<reference evidence="1" key="1">
    <citation type="submission" date="2021-04" db="EMBL/GenBank/DDBJ databases">
        <authorList>
            <person name="Tunstrom K."/>
        </authorList>
    </citation>
    <scope>NUCLEOTIDE SEQUENCE</scope>
</reference>